<proteinExistence type="predicted"/>
<reference evidence="7 8" key="1">
    <citation type="submission" date="2020-10" db="EMBL/GenBank/DDBJ databases">
        <authorList>
            <person name="Mohd Rani F."/>
        </authorList>
    </citation>
    <scope>NUCLEOTIDE SEQUENCE [LARGE SCALE GENOMIC DNA]</scope>
    <source>
        <strain evidence="7 8">AC1583</strain>
    </source>
</reference>
<name>A0ABR9NJ10_9GAMM</name>
<dbReference type="SUPFAM" id="SSF53300">
    <property type="entry name" value="vWA-like"/>
    <property type="match status" value="1"/>
</dbReference>
<evidence type="ECO:0000256" key="3">
    <source>
        <dbReference type="SAM" id="MobiDB-lite"/>
    </source>
</evidence>
<feature type="domain" description="VWFA" evidence="6">
    <location>
        <begin position="51"/>
        <end position="102"/>
    </location>
</feature>
<evidence type="ECO:0000259" key="6">
    <source>
        <dbReference type="Pfam" id="PF13519"/>
    </source>
</evidence>
<dbReference type="InterPro" id="IPR036465">
    <property type="entry name" value="vWFA_dom_sf"/>
</dbReference>
<comment type="caution">
    <text evidence="7">The sequence shown here is derived from an EMBL/GenBank/DDBJ whole genome shotgun (WGS) entry which is preliminary data.</text>
</comment>
<dbReference type="InterPro" id="IPR002035">
    <property type="entry name" value="VWF_A"/>
</dbReference>
<dbReference type="Pfam" id="PF05567">
    <property type="entry name" value="T4P_PilY1"/>
    <property type="match status" value="1"/>
</dbReference>
<dbReference type="EMBL" id="JADAZL010000003">
    <property type="protein sequence ID" value="MBE2164624.1"/>
    <property type="molecule type" value="Genomic_DNA"/>
</dbReference>
<feature type="domain" description="PilY1 beta-propeller" evidence="5">
    <location>
        <begin position="797"/>
        <end position="964"/>
    </location>
</feature>
<dbReference type="Proteomes" id="UP000619170">
    <property type="component" value="Unassembled WGS sequence"/>
</dbReference>
<dbReference type="Pfam" id="PF13519">
    <property type="entry name" value="VWA_2"/>
    <property type="match status" value="1"/>
</dbReference>
<feature type="signal peptide" evidence="4">
    <location>
        <begin position="1"/>
        <end position="35"/>
    </location>
</feature>
<evidence type="ECO:0000256" key="4">
    <source>
        <dbReference type="SAM" id="SignalP"/>
    </source>
</evidence>
<sequence>MKLKVNNFKPNNLWYAICSSSVAFTWLVTSSVAQASDLQIYASPTAGKKTIVMMLDTSGSMTSNSYNENRLAMLKNGMNAFLASNNPVLNDTRVGLGNFSANGDSRSGQILVAAAPLGDASTLNTVGSQRYKLKQAVANLSAGGSTPSAHAYAEAAAYLMGTSTYSETNYLIRKDSYIKRVRKSDNRTEYTYCTNYRDSQIDTANLWQPCRSNSYWSNWSTSNPGVATATAYDTSSDSSYSYTYYYTTFNYAIANTDSGIPKSKTNDTTSNPNIVLDRNASNLNAIYQSPLPAVANRQSCDGQGIYFLSDGEPNNTTDTRSATVMSTALGSTLGANFSCSGGLSNTSSDSGWACMGEFAKRLFDKTKNPAGVSIQTAFVGFGSDFSSLSSEDVKNACRLSSRTQSNRKSDDNCSPNQPNNAVATPGYGNGGFFPTQSAQGVTNSVIAFINNLDKVPLEPLTTGAISVPYDALNPKNLQEYGYLRALEPNPANTYLTWRGNLKKYHVVLSGTNAGAFEANTGGLVYNANGAFRADTKDYWNSSNYNDGGKVFLGGSYAKVPLPIAGQNETRDEEGNITKYYYAVQTKIRNLFTDVSAVAADGSLTKISTSGTNLLRIPAAPATGANPFDSASNTASYVLGKFDASTGQDILKTFPISLKLKILNYLGYSTDISATTLPSSLVTSNAPYLSMGGSIHSLPVQLTYNGTLDENGNLTSAREQSILYGTMEGGLHIVDASTGVEQMAFVPADILNDPVASKALVVGQSDTTAPAHGMDGAWVSDPAYSITTTGSGSSAVSKVTAKQMNIYGGMRMGGSSYYGLNVLNPASPKLLFRVGADQTDYSRMGQSWSKPVLANIRYNGVIKRVMIVGGGYDQCYENPNITLSNSCFTNGKAKGNAVYIIDAKTGERLWWTSDTGSNIDNSNMKHSIVSRISTLDRDADGLVDHLYFGDLGGQIFRIDLNNNQTKTNSTYSSFGIRVVRLANLATNDSNYDASNDYTNGNAPRFYEPPTVTIHDYGIRTFITVGIASGDRSTPLDVYPLTGREGMSPSSALSGRPVNNVYGIIDKDFIKKNLMSLTDSQLETKDITRSALRKNPQILRSGETRVAQIFFPNTGTGQGGWYRSLSSMSDGTEKANNSFRIKGGLKAFEEPMAVTGTLIVPVYDPQGTGIVAADPCLPRVVGETDQQTYCLPFGACLNSDGSIDQNKENGNGFKTQTGSNCPAGASECNTNVIGAGIRSVTFVPTEDNPPATNSCGKLKLSGNEQGTGQWQCTSHLVPTRWYERYR</sequence>
<protein>
    <submittedName>
        <fullName evidence="7">VWA domain-containing protein</fullName>
    </submittedName>
</protein>
<feature type="compositionally biased region" description="Polar residues" evidence="3">
    <location>
        <begin position="401"/>
        <end position="422"/>
    </location>
</feature>
<feature type="chain" id="PRO_5045047219" evidence="4">
    <location>
        <begin position="36"/>
        <end position="1284"/>
    </location>
</feature>
<evidence type="ECO:0000313" key="8">
    <source>
        <dbReference type="Proteomes" id="UP000619170"/>
    </source>
</evidence>
<keyword evidence="1" id="KW-0479">Metal-binding</keyword>
<keyword evidence="4" id="KW-0732">Signal</keyword>
<evidence type="ECO:0000256" key="2">
    <source>
        <dbReference type="ARBA" id="ARBA00022837"/>
    </source>
</evidence>
<feature type="region of interest" description="Disordered" evidence="3">
    <location>
        <begin position="401"/>
        <end position="428"/>
    </location>
</feature>
<keyword evidence="2" id="KW-0106">Calcium</keyword>
<dbReference type="InterPro" id="IPR008707">
    <property type="entry name" value="B-propeller_PilY1"/>
</dbReference>
<evidence type="ECO:0000256" key="1">
    <source>
        <dbReference type="ARBA" id="ARBA00022723"/>
    </source>
</evidence>
<evidence type="ECO:0000313" key="7">
    <source>
        <dbReference type="EMBL" id="MBE2164624.1"/>
    </source>
</evidence>
<organism evidence="7 8">
    <name type="scientific">Acinetobacter oleivorans</name>
    <dbReference type="NCBI Taxonomy" id="1148157"/>
    <lineage>
        <taxon>Bacteria</taxon>
        <taxon>Pseudomonadati</taxon>
        <taxon>Pseudomonadota</taxon>
        <taxon>Gammaproteobacteria</taxon>
        <taxon>Moraxellales</taxon>
        <taxon>Moraxellaceae</taxon>
        <taxon>Acinetobacter</taxon>
    </lineage>
</organism>
<dbReference type="Gene3D" id="3.40.50.410">
    <property type="entry name" value="von Willebrand factor, type A domain"/>
    <property type="match status" value="1"/>
</dbReference>
<gene>
    <name evidence="7" type="ORF">IIQ43_08765</name>
</gene>
<keyword evidence="8" id="KW-1185">Reference proteome</keyword>
<reference evidence="8" key="2">
    <citation type="submission" date="2023-07" db="EMBL/GenBank/DDBJ databases">
        <title>Acinetobacter oleivorans assembled AC1583.</title>
        <authorList>
            <person name="Yeo C.C."/>
        </authorList>
    </citation>
    <scope>NUCLEOTIDE SEQUENCE [LARGE SCALE GENOMIC DNA]</scope>
    <source>
        <strain evidence="8">AC1583</strain>
    </source>
</reference>
<accession>A0ABR9NJ10</accession>
<evidence type="ECO:0000259" key="5">
    <source>
        <dbReference type="Pfam" id="PF05567"/>
    </source>
</evidence>
<dbReference type="RefSeq" id="WP_192834154.1">
    <property type="nucleotide sequence ID" value="NZ_JADAZL010000003.1"/>
</dbReference>